<dbReference type="EMBL" id="VJXR01000116">
    <property type="protein sequence ID" value="TRW42965.1"/>
    <property type="molecule type" value="Genomic_DNA"/>
</dbReference>
<comment type="caution">
    <text evidence="2">The sequence shown here is derived from an EMBL/GenBank/DDBJ whole genome shotgun (WGS) entry which is preliminary data.</text>
</comment>
<dbReference type="GO" id="GO:0009898">
    <property type="term" value="C:cytoplasmic side of plasma membrane"/>
    <property type="evidence" value="ECO:0007669"/>
    <property type="project" value="TreeGrafter"/>
</dbReference>
<dbReference type="GO" id="GO:0051782">
    <property type="term" value="P:negative regulation of cell division"/>
    <property type="evidence" value="ECO:0007669"/>
    <property type="project" value="TreeGrafter"/>
</dbReference>
<reference evidence="2 3" key="1">
    <citation type="submission" date="2019-07" db="EMBL/GenBank/DDBJ databases">
        <title>Georgenia wutianyii sp. nov. and Georgenia *** sp. nov. isolated from plateau pika (Ochotona curzoniae) in the Qinghai-Tibet plateau of China.</title>
        <authorList>
            <person name="Tian Z."/>
        </authorList>
    </citation>
    <scope>NUCLEOTIDE SEQUENCE [LARGE SCALE GENOMIC DNA]</scope>
    <source>
        <strain evidence="2 3">Z446</strain>
    </source>
</reference>
<dbReference type="Gene3D" id="3.40.50.300">
    <property type="entry name" value="P-loop containing nucleotide triphosphate hydrolases"/>
    <property type="match status" value="1"/>
</dbReference>
<dbReference type="GO" id="GO:0005829">
    <property type="term" value="C:cytosol"/>
    <property type="evidence" value="ECO:0007669"/>
    <property type="project" value="TreeGrafter"/>
</dbReference>
<sequence>MPGAEEPVPLTAAAFTDEAMFNTGRDAATLGWQHALHVLTGGRVSPRPGAAELRYRALLEQVRTPIVGSRRVVVMSRKGGVGKTTITLALGSTFAVERGDRVIAVDANPDAGNLAHRLARGHTRPNARTITDVLSDLERIHTYADLQAYTSQAPESRLEVLASDDDPRITLALTRASYHRVLSLLDAFYNLIVLDTGTGILDSANQGLIADADQLVLVLKPALDGARAAALTLDWLEQHGHGQLVESAVVVINGVRRGVGVPLDKVEAHFTKRCAHVATVPWDEALEKGAQTDVAQLRRQTRYALQQVAAAVAGNFVEARGNR</sequence>
<dbReference type="InterPro" id="IPR027417">
    <property type="entry name" value="P-loop_NTPase"/>
</dbReference>
<name>A0A552WJM5_9MICO</name>
<organism evidence="2 3">
    <name type="scientific">Georgenia yuyongxinii</name>
    <dbReference type="NCBI Taxonomy" id="2589797"/>
    <lineage>
        <taxon>Bacteria</taxon>
        <taxon>Bacillati</taxon>
        <taxon>Actinomycetota</taxon>
        <taxon>Actinomycetes</taxon>
        <taxon>Micrococcales</taxon>
        <taxon>Bogoriellaceae</taxon>
        <taxon>Georgenia</taxon>
    </lineage>
</organism>
<dbReference type="GO" id="GO:0005524">
    <property type="term" value="F:ATP binding"/>
    <property type="evidence" value="ECO:0007669"/>
    <property type="project" value="TreeGrafter"/>
</dbReference>
<evidence type="ECO:0000313" key="3">
    <source>
        <dbReference type="Proteomes" id="UP000318693"/>
    </source>
</evidence>
<accession>A0A552WJM5</accession>
<protein>
    <submittedName>
        <fullName evidence="2">MinD/ParA family protein</fullName>
    </submittedName>
</protein>
<gene>
    <name evidence="2" type="ORF">FJ693_19515</name>
</gene>
<proteinExistence type="predicted"/>
<feature type="domain" description="CobQ/CobB/MinD/ParA nucleotide binding" evidence="1">
    <location>
        <begin position="72"/>
        <end position="211"/>
    </location>
</feature>
<keyword evidence="3" id="KW-1185">Reference proteome</keyword>
<dbReference type="InterPro" id="IPR050625">
    <property type="entry name" value="ParA/MinD_ATPase"/>
</dbReference>
<dbReference type="Pfam" id="PF01656">
    <property type="entry name" value="CbiA"/>
    <property type="match status" value="1"/>
</dbReference>
<dbReference type="PANTHER" id="PTHR43384">
    <property type="entry name" value="SEPTUM SITE-DETERMINING PROTEIN MIND HOMOLOG, CHLOROPLASTIC-RELATED"/>
    <property type="match status" value="1"/>
</dbReference>
<dbReference type="AlphaFoldDB" id="A0A552WJM5"/>
<dbReference type="Proteomes" id="UP000318693">
    <property type="component" value="Unassembled WGS sequence"/>
</dbReference>
<dbReference type="InterPro" id="IPR002586">
    <property type="entry name" value="CobQ/CobB/MinD/ParA_Nub-bd_dom"/>
</dbReference>
<evidence type="ECO:0000259" key="1">
    <source>
        <dbReference type="Pfam" id="PF01656"/>
    </source>
</evidence>
<dbReference type="GO" id="GO:0016887">
    <property type="term" value="F:ATP hydrolysis activity"/>
    <property type="evidence" value="ECO:0007669"/>
    <property type="project" value="TreeGrafter"/>
</dbReference>
<dbReference type="SUPFAM" id="SSF52540">
    <property type="entry name" value="P-loop containing nucleoside triphosphate hydrolases"/>
    <property type="match status" value="1"/>
</dbReference>
<dbReference type="PANTHER" id="PTHR43384:SF14">
    <property type="entry name" value="ESX-1 SECRETION-ASSOCIATED PROTEIN ESPI"/>
    <property type="match status" value="1"/>
</dbReference>
<evidence type="ECO:0000313" key="2">
    <source>
        <dbReference type="EMBL" id="TRW42965.1"/>
    </source>
</evidence>